<dbReference type="EMBL" id="JALBGC010000001">
    <property type="protein sequence ID" value="MCI1186436.1"/>
    <property type="molecule type" value="Genomic_DNA"/>
</dbReference>
<keyword evidence="2" id="KW-1185">Reference proteome</keyword>
<evidence type="ECO:0000313" key="2">
    <source>
        <dbReference type="Proteomes" id="UP001139193"/>
    </source>
</evidence>
<dbReference type="AlphaFoldDB" id="A0A9X1VCM1"/>
<dbReference type="Proteomes" id="UP001139193">
    <property type="component" value="Unassembled WGS sequence"/>
</dbReference>
<dbReference type="RefSeq" id="WP_241934710.1">
    <property type="nucleotide sequence ID" value="NZ_JALBGC010000001.1"/>
</dbReference>
<gene>
    <name evidence="1" type="ORF">MON38_03340</name>
</gene>
<comment type="caution">
    <text evidence="1">The sequence shown here is derived from an EMBL/GenBank/DDBJ whole genome shotgun (WGS) entry which is preliminary data.</text>
</comment>
<organism evidence="1 2">
    <name type="scientific">Hymenobacter cyanobacteriorum</name>
    <dbReference type="NCBI Taxonomy" id="2926463"/>
    <lineage>
        <taxon>Bacteria</taxon>
        <taxon>Pseudomonadati</taxon>
        <taxon>Bacteroidota</taxon>
        <taxon>Cytophagia</taxon>
        <taxon>Cytophagales</taxon>
        <taxon>Hymenobacteraceae</taxon>
        <taxon>Hymenobacter</taxon>
    </lineage>
</organism>
<proteinExistence type="predicted"/>
<accession>A0A9X1VCM1</accession>
<protein>
    <submittedName>
        <fullName evidence="1">Uncharacterized protein</fullName>
    </submittedName>
</protein>
<name>A0A9X1VCM1_9BACT</name>
<reference evidence="1" key="1">
    <citation type="submission" date="2022-03" db="EMBL/GenBank/DDBJ databases">
        <title>Bacterial whole genome sequence for Hymenobacter sp. DH14.</title>
        <authorList>
            <person name="Le V."/>
        </authorList>
    </citation>
    <scope>NUCLEOTIDE SEQUENCE</scope>
    <source>
        <strain evidence="1">DH14</strain>
    </source>
</reference>
<evidence type="ECO:0000313" key="1">
    <source>
        <dbReference type="EMBL" id="MCI1186436.1"/>
    </source>
</evidence>
<sequence length="138" mass="15119">MRATFAFFLGILMLLGSFVPENDLGELAKLPQLVEHYEYHHSAVGGGLNFGQFIAEHYGAGTKHYAGCTLSPRHQQDHHNLPLRCHHGCVTLSFVMAPVTRLVFVTQPEIVAAPAYRAAAAPRYAFSFSTSLGQPPRA</sequence>